<keyword evidence="10" id="KW-1185">Reference proteome</keyword>
<evidence type="ECO:0000256" key="5">
    <source>
        <dbReference type="ARBA" id="ARBA00022729"/>
    </source>
</evidence>
<feature type="transmembrane region" description="Helical" evidence="8">
    <location>
        <begin position="162"/>
        <end position="181"/>
    </location>
</feature>
<evidence type="ECO:0000313" key="9">
    <source>
        <dbReference type="EMBL" id="CAJ0582088.1"/>
    </source>
</evidence>
<keyword evidence="3 8" id="KW-0337">GPI-anchor biosynthesis</keyword>
<keyword evidence="5 8" id="KW-0732">Signal</keyword>
<feature type="transmembrane region" description="Helical" evidence="8">
    <location>
        <begin position="262"/>
        <end position="280"/>
    </location>
</feature>
<evidence type="ECO:0000256" key="1">
    <source>
        <dbReference type="ARBA" id="ARBA00004127"/>
    </source>
</evidence>
<feature type="transmembrane region" description="Helical" evidence="8">
    <location>
        <begin position="220"/>
        <end position="241"/>
    </location>
</feature>
<evidence type="ECO:0000256" key="7">
    <source>
        <dbReference type="ARBA" id="ARBA00023136"/>
    </source>
</evidence>
<dbReference type="EMBL" id="CATQJA010002664">
    <property type="protein sequence ID" value="CAJ0582088.1"/>
    <property type="molecule type" value="Genomic_DNA"/>
</dbReference>
<comment type="caution">
    <text evidence="9">The sequence shown here is derived from an EMBL/GenBank/DDBJ whole genome shotgun (WGS) entry which is preliminary data.</text>
</comment>
<evidence type="ECO:0000256" key="4">
    <source>
        <dbReference type="ARBA" id="ARBA00022692"/>
    </source>
</evidence>
<evidence type="ECO:0000313" key="10">
    <source>
        <dbReference type="Proteomes" id="UP001177023"/>
    </source>
</evidence>
<keyword evidence="8" id="KW-0333">Golgi apparatus</keyword>
<dbReference type="Pfam" id="PF04080">
    <property type="entry name" value="Per1"/>
    <property type="match status" value="1"/>
</dbReference>
<keyword evidence="6 8" id="KW-1133">Transmembrane helix</keyword>
<proteinExistence type="inferred from homology"/>
<keyword evidence="7 8" id="KW-0472">Membrane</keyword>
<organism evidence="9 10">
    <name type="scientific">Mesorhabditis spiculigera</name>
    <dbReference type="NCBI Taxonomy" id="96644"/>
    <lineage>
        <taxon>Eukaryota</taxon>
        <taxon>Metazoa</taxon>
        <taxon>Ecdysozoa</taxon>
        <taxon>Nematoda</taxon>
        <taxon>Chromadorea</taxon>
        <taxon>Rhabditida</taxon>
        <taxon>Rhabditina</taxon>
        <taxon>Rhabditomorpha</taxon>
        <taxon>Rhabditoidea</taxon>
        <taxon>Rhabditidae</taxon>
        <taxon>Mesorhabditinae</taxon>
        <taxon>Mesorhabditis</taxon>
    </lineage>
</organism>
<dbReference type="GO" id="GO:0016788">
    <property type="term" value="F:hydrolase activity, acting on ester bonds"/>
    <property type="evidence" value="ECO:0007669"/>
    <property type="project" value="TreeGrafter"/>
</dbReference>
<dbReference type="Proteomes" id="UP001177023">
    <property type="component" value="Unassembled WGS sequence"/>
</dbReference>
<dbReference type="PANTHER" id="PTHR13148">
    <property type="entry name" value="PER1-RELATED"/>
    <property type="match status" value="1"/>
</dbReference>
<accession>A0AA36D6N5</accession>
<dbReference type="GO" id="GO:0005789">
    <property type="term" value="C:endoplasmic reticulum membrane"/>
    <property type="evidence" value="ECO:0007669"/>
    <property type="project" value="TreeGrafter"/>
</dbReference>
<feature type="chain" id="PRO_5041485559" description="Post-GPI attachment to proteins factor 3" evidence="8">
    <location>
        <begin position="21"/>
        <end position="313"/>
    </location>
</feature>
<evidence type="ECO:0000256" key="2">
    <source>
        <dbReference type="ARBA" id="ARBA00006387"/>
    </source>
</evidence>
<keyword evidence="4 8" id="KW-0812">Transmembrane</keyword>
<sequence>MWSAAVLLVVILPGRSLVQASIGDSQFSYRKCLSECRDRYDCAPDFSSISWGIQPCFSCKYDCMWLTEEAFRAEHGFTPQFHGKWPFAAIQTSSIAIQEPASVVFSLLNLGTVLLFHYRLGPYSNLPDKYLWRSYCKAGIVTWISSTAFHCVDCWHTERLDYFFACFLIFASFVVAAIFTLPELSSGSYGSFYRSALTFLCAILWVHHVYGLLIHFDYGYNMFVCIMVSIATTALYTRYFLARFRSNQRLTRGDQMLLKAMLLLNGSVLFELFDFAPIWWTIDAHALFHLATVPVPLMIHKALRLYDKERFTA</sequence>
<evidence type="ECO:0000256" key="8">
    <source>
        <dbReference type="RuleBase" id="RU365066"/>
    </source>
</evidence>
<comment type="caution">
    <text evidence="8">Lacks conserved residue(s) required for the propagation of feature annotation.</text>
</comment>
<feature type="transmembrane region" description="Helical" evidence="8">
    <location>
        <begin position="193"/>
        <end position="214"/>
    </location>
</feature>
<protein>
    <recommendedName>
        <fullName evidence="8">Post-GPI attachment to proteins factor 3</fullName>
    </recommendedName>
</protein>
<evidence type="ECO:0000256" key="6">
    <source>
        <dbReference type="ARBA" id="ARBA00022989"/>
    </source>
</evidence>
<feature type="non-terminal residue" evidence="9">
    <location>
        <position position="1"/>
    </location>
</feature>
<gene>
    <name evidence="9" type="ORF">MSPICULIGERA_LOCUS20231</name>
</gene>
<comment type="function">
    <text evidence="8">Involved in the lipid remodeling steps of GPI-anchor maturation.</text>
</comment>
<comment type="similarity">
    <text evidence="2 8">Belongs to the PGAP3 family.</text>
</comment>
<dbReference type="AlphaFoldDB" id="A0AA36D6N5"/>
<dbReference type="InterPro" id="IPR007217">
    <property type="entry name" value="Per1-like"/>
</dbReference>
<comment type="subcellular location">
    <subcellularLocation>
        <location evidence="1">Endomembrane system</location>
        <topology evidence="1">Multi-pass membrane protein</topology>
    </subcellularLocation>
    <subcellularLocation>
        <location evidence="8">Golgi apparatus membrane</location>
        <topology evidence="8">Multi-pass membrane protein</topology>
    </subcellularLocation>
</comment>
<evidence type="ECO:0000256" key="3">
    <source>
        <dbReference type="ARBA" id="ARBA00022502"/>
    </source>
</evidence>
<dbReference type="GO" id="GO:0000139">
    <property type="term" value="C:Golgi membrane"/>
    <property type="evidence" value="ECO:0007669"/>
    <property type="project" value="UniProtKB-SubCell"/>
</dbReference>
<name>A0AA36D6N5_9BILA</name>
<dbReference type="GO" id="GO:0006506">
    <property type="term" value="P:GPI anchor biosynthetic process"/>
    <property type="evidence" value="ECO:0007669"/>
    <property type="project" value="UniProtKB-KW"/>
</dbReference>
<feature type="signal peptide" evidence="8">
    <location>
        <begin position="1"/>
        <end position="20"/>
    </location>
</feature>
<reference evidence="9" key="1">
    <citation type="submission" date="2023-06" db="EMBL/GenBank/DDBJ databases">
        <authorList>
            <person name="Delattre M."/>
        </authorList>
    </citation>
    <scope>NUCLEOTIDE SEQUENCE</scope>
    <source>
        <strain evidence="9">AF72</strain>
    </source>
</reference>
<dbReference type="PANTHER" id="PTHR13148:SF0">
    <property type="entry name" value="POST-GPI ATTACHMENT TO PROTEINS FACTOR 3"/>
    <property type="match status" value="1"/>
</dbReference>